<dbReference type="FunFam" id="3.40.50.200:FF:000007">
    <property type="entry name" value="Subtilisin-like serine protease"/>
    <property type="match status" value="1"/>
</dbReference>
<feature type="domain" description="Peptidase S8/S53" evidence="8">
    <location>
        <begin position="194"/>
        <end position="422"/>
    </location>
</feature>
<keyword evidence="2 6" id="KW-0645">Protease</keyword>
<gene>
    <name evidence="10" type="ORF">TWF102_006784</name>
</gene>
<dbReference type="PROSITE" id="PS00138">
    <property type="entry name" value="SUBTILASE_SER"/>
    <property type="match status" value="1"/>
</dbReference>
<evidence type="ECO:0000256" key="3">
    <source>
        <dbReference type="ARBA" id="ARBA00022729"/>
    </source>
</evidence>
<dbReference type="SUPFAM" id="SSF52743">
    <property type="entry name" value="Subtilisin-like"/>
    <property type="match status" value="1"/>
</dbReference>
<proteinExistence type="inferred from homology"/>
<dbReference type="InterPro" id="IPR036852">
    <property type="entry name" value="Peptidase_S8/S53_dom_sf"/>
</dbReference>
<evidence type="ECO:0000313" key="11">
    <source>
        <dbReference type="Proteomes" id="UP000475325"/>
    </source>
</evidence>
<evidence type="ECO:0000256" key="7">
    <source>
        <dbReference type="RuleBase" id="RU003355"/>
    </source>
</evidence>
<dbReference type="InterPro" id="IPR037045">
    <property type="entry name" value="S8pro/Inhibitor_I9_sf"/>
</dbReference>
<dbReference type="PROSITE" id="PS00137">
    <property type="entry name" value="SUBTILASE_HIS"/>
    <property type="match status" value="1"/>
</dbReference>
<name>A0A7C8JE46_ORBOL</name>
<evidence type="ECO:0000256" key="5">
    <source>
        <dbReference type="ARBA" id="ARBA00022825"/>
    </source>
</evidence>
<comment type="similarity">
    <text evidence="1 6 7">Belongs to the peptidase S8 family.</text>
</comment>
<dbReference type="Pfam" id="PF00082">
    <property type="entry name" value="Peptidase_S8"/>
    <property type="match status" value="1"/>
</dbReference>
<feature type="active site" description="Charge relay system" evidence="6">
    <location>
        <position position="203"/>
    </location>
</feature>
<dbReference type="EMBL" id="WIQW01000038">
    <property type="protein sequence ID" value="KAF3096160.1"/>
    <property type="molecule type" value="Genomic_DNA"/>
</dbReference>
<dbReference type="InterPro" id="IPR050131">
    <property type="entry name" value="Peptidase_S8_subtilisin-like"/>
</dbReference>
<dbReference type="InterPro" id="IPR000209">
    <property type="entry name" value="Peptidase_S8/S53_dom"/>
</dbReference>
<dbReference type="InterPro" id="IPR015500">
    <property type="entry name" value="Peptidase_S8_subtilisin-rel"/>
</dbReference>
<keyword evidence="5 6" id="KW-0720">Serine protease</keyword>
<dbReference type="GO" id="GO:0006508">
    <property type="term" value="P:proteolysis"/>
    <property type="evidence" value="ECO:0007669"/>
    <property type="project" value="UniProtKB-KW"/>
</dbReference>
<accession>A0A7C8JE46</accession>
<evidence type="ECO:0000256" key="2">
    <source>
        <dbReference type="ARBA" id="ARBA00022670"/>
    </source>
</evidence>
<dbReference type="InterPro" id="IPR010259">
    <property type="entry name" value="S8pro/Inhibitor_I9"/>
</dbReference>
<evidence type="ECO:0000256" key="6">
    <source>
        <dbReference type="PROSITE-ProRule" id="PRU01240"/>
    </source>
</evidence>
<dbReference type="Gene3D" id="3.40.50.200">
    <property type="entry name" value="Peptidase S8/S53 domain"/>
    <property type="match status" value="1"/>
</dbReference>
<feature type="active site" description="Charge relay system" evidence="6">
    <location>
        <position position="235"/>
    </location>
</feature>
<evidence type="ECO:0000259" key="8">
    <source>
        <dbReference type="Pfam" id="PF00082"/>
    </source>
</evidence>
<dbReference type="PANTHER" id="PTHR43806:SF58">
    <property type="entry name" value="ALKALINE PROTEASE 1-RELATED"/>
    <property type="match status" value="1"/>
</dbReference>
<keyword evidence="4 6" id="KW-0378">Hydrolase</keyword>
<evidence type="ECO:0000313" key="10">
    <source>
        <dbReference type="EMBL" id="KAF3096160.1"/>
    </source>
</evidence>
<feature type="active site" description="Charge relay system" evidence="6">
    <location>
        <position position="388"/>
    </location>
</feature>
<comment type="caution">
    <text evidence="10">The sequence shown here is derived from an EMBL/GenBank/DDBJ whole genome shotgun (WGS) entry which is preliminary data.</text>
</comment>
<dbReference type="PRINTS" id="PR00723">
    <property type="entry name" value="SUBTILISIN"/>
</dbReference>
<dbReference type="PROSITE" id="PS51892">
    <property type="entry name" value="SUBTILASE"/>
    <property type="match status" value="1"/>
</dbReference>
<dbReference type="InterPro" id="IPR022398">
    <property type="entry name" value="Peptidase_S8_His-AS"/>
</dbReference>
<dbReference type="CDD" id="cd04077">
    <property type="entry name" value="Peptidases_S8_PCSK9_ProteinaseK_like"/>
    <property type="match status" value="1"/>
</dbReference>
<dbReference type="PANTHER" id="PTHR43806">
    <property type="entry name" value="PEPTIDASE S8"/>
    <property type="match status" value="1"/>
</dbReference>
<evidence type="ECO:0000259" key="9">
    <source>
        <dbReference type="Pfam" id="PF05922"/>
    </source>
</evidence>
<protein>
    <recommendedName>
        <fullName evidence="12">Peptidase S8/S53 domain-containing protein</fullName>
    </recommendedName>
</protein>
<evidence type="ECO:0008006" key="12">
    <source>
        <dbReference type="Google" id="ProtNLM"/>
    </source>
</evidence>
<dbReference type="AlphaFoldDB" id="A0A7C8JE46"/>
<dbReference type="GO" id="GO:0005576">
    <property type="term" value="C:extracellular region"/>
    <property type="evidence" value="ECO:0007669"/>
    <property type="project" value="UniProtKB-ARBA"/>
</dbReference>
<dbReference type="InterPro" id="IPR023827">
    <property type="entry name" value="Peptidase_S8_Asp-AS"/>
</dbReference>
<feature type="domain" description="Inhibitor I9" evidence="9">
    <location>
        <begin position="80"/>
        <end position="159"/>
    </location>
</feature>
<dbReference type="GO" id="GO:0004252">
    <property type="term" value="F:serine-type endopeptidase activity"/>
    <property type="evidence" value="ECO:0007669"/>
    <property type="project" value="UniProtKB-UniRule"/>
</dbReference>
<dbReference type="Pfam" id="PF05922">
    <property type="entry name" value="Inhibitor_I9"/>
    <property type="match status" value="1"/>
</dbReference>
<dbReference type="InterPro" id="IPR023828">
    <property type="entry name" value="Peptidase_S8_Ser-AS"/>
</dbReference>
<keyword evidence="3" id="KW-0732">Signal</keyword>
<reference evidence="10 11" key="1">
    <citation type="submission" date="2019-06" db="EMBL/GenBank/DDBJ databases">
        <authorList>
            <person name="Palmer J.M."/>
        </authorList>
    </citation>
    <scope>NUCLEOTIDE SEQUENCE [LARGE SCALE GENOMIC DNA]</scope>
    <source>
        <strain evidence="10 11">TWF102</strain>
    </source>
</reference>
<evidence type="ECO:0000256" key="4">
    <source>
        <dbReference type="ARBA" id="ARBA00022801"/>
    </source>
</evidence>
<organism evidence="10 11">
    <name type="scientific">Orbilia oligospora</name>
    <name type="common">Nematode-trapping fungus</name>
    <name type="synonym">Arthrobotrys oligospora</name>
    <dbReference type="NCBI Taxonomy" id="2813651"/>
    <lineage>
        <taxon>Eukaryota</taxon>
        <taxon>Fungi</taxon>
        <taxon>Dikarya</taxon>
        <taxon>Ascomycota</taxon>
        <taxon>Pezizomycotina</taxon>
        <taxon>Orbiliomycetes</taxon>
        <taxon>Orbiliales</taxon>
        <taxon>Orbiliaceae</taxon>
        <taxon>Orbilia</taxon>
    </lineage>
</organism>
<dbReference type="InterPro" id="IPR034193">
    <property type="entry name" value="PCSK9_ProteinaseK-like"/>
</dbReference>
<dbReference type="Gene3D" id="3.30.70.80">
    <property type="entry name" value="Peptidase S8 propeptide/proteinase inhibitor I9"/>
    <property type="match status" value="1"/>
</dbReference>
<evidence type="ECO:0000256" key="1">
    <source>
        <dbReference type="ARBA" id="ARBA00011073"/>
    </source>
</evidence>
<dbReference type="SUPFAM" id="SSF54897">
    <property type="entry name" value="Protease propeptides/inhibitors"/>
    <property type="match status" value="1"/>
</dbReference>
<sequence length="450" mass="48663">MYGKLRRHGQDPERPNFDTSFKCDIKTWHGIQNTNGIHGSGRPWTPDLRPAQFLKISLANRVAATFEGRVGGSKDKIPNSYIVVLKPSTNQAQVREHTQRISNYHTRRSLQERGVTTGIRGQFDIQSVKGYTVECDHGTLSQILSSPEVQYVEQEGKTKVQVTQKPSTWGLSRISWKTLPKAPYSYRYQNTWGGRGTTIYIVDSGVRVSHKEFEARATWGYNAVPGSPNTDNHGHGTHVAGTAAGKTYGVAKYARIVAVKVIGDDGTGQDSYTLAGLNYISRVAKPGKSVVNMSIGGPKSEAVNAAVEALYKKGIVVVAAAGNENENAGLSSPASARSAITVGATDETDTRASFSNFGSIVDIFAPGVNILSADITSDTATRLDNGTSMASPHVAGLAAYFISSRTTSQSPLNIHSLFITYSQKGLVKSPGPSPNRLAYNGWDEYLPYPY</sequence>
<dbReference type="PROSITE" id="PS00136">
    <property type="entry name" value="SUBTILASE_ASP"/>
    <property type="match status" value="1"/>
</dbReference>
<dbReference type="Proteomes" id="UP000475325">
    <property type="component" value="Unassembled WGS sequence"/>
</dbReference>